<keyword evidence="2" id="KW-1185">Reference proteome</keyword>
<dbReference type="AlphaFoldDB" id="A0AAQ4CXZ4"/>
<reference evidence="1 2" key="1">
    <citation type="journal article" date="2023" name="Arcadia Sci">
        <title>De novo assembly of a long-read Amblyomma americanum tick genome.</title>
        <authorList>
            <person name="Chou S."/>
            <person name="Poskanzer K.E."/>
            <person name="Rollins M."/>
            <person name="Thuy-Boun P.S."/>
        </authorList>
    </citation>
    <scope>NUCLEOTIDE SEQUENCE [LARGE SCALE GENOMIC DNA]</scope>
    <source>
        <strain evidence="1">F_SG_1</strain>
        <tissue evidence="1">Salivary glands</tissue>
    </source>
</reference>
<evidence type="ECO:0000313" key="1">
    <source>
        <dbReference type="EMBL" id="KAK8755084.1"/>
    </source>
</evidence>
<gene>
    <name evidence="1" type="ORF">V5799_002215</name>
</gene>
<dbReference type="Proteomes" id="UP001321473">
    <property type="component" value="Unassembled WGS sequence"/>
</dbReference>
<evidence type="ECO:0000313" key="2">
    <source>
        <dbReference type="Proteomes" id="UP001321473"/>
    </source>
</evidence>
<sequence>MEACYIYRSFTTLNSAQHHVCNGELTEVGLSGDVKNGRGSHSWTPAASSARYQDGLHVSTLSLMKACYIYCSFTTLNWIQNHVCNGELTFIVLLGGPSVKRVSGGTVPRILAEPYLDIQTREMDAEATPGHLP</sequence>
<proteinExistence type="predicted"/>
<comment type="caution">
    <text evidence="1">The sequence shown here is derived from an EMBL/GenBank/DDBJ whole genome shotgun (WGS) entry which is preliminary data.</text>
</comment>
<organism evidence="1 2">
    <name type="scientific">Amblyomma americanum</name>
    <name type="common">Lone star tick</name>
    <dbReference type="NCBI Taxonomy" id="6943"/>
    <lineage>
        <taxon>Eukaryota</taxon>
        <taxon>Metazoa</taxon>
        <taxon>Ecdysozoa</taxon>
        <taxon>Arthropoda</taxon>
        <taxon>Chelicerata</taxon>
        <taxon>Arachnida</taxon>
        <taxon>Acari</taxon>
        <taxon>Parasitiformes</taxon>
        <taxon>Ixodida</taxon>
        <taxon>Ixodoidea</taxon>
        <taxon>Ixodidae</taxon>
        <taxon>Amblyomminae</taxon>
        <taxon>Amblyomma</taxon>
    </lineage>
</organism>
<accession>A0AAQ4CXZ4</accession>
<protein>
    <submittedName>
        <fullName evidence="1">Uncharacterized protein</fullName>
    </submittedName>
</protein>
<name>A0AAQ4CXZ4_AMBAM</name>
<dbReference type="EMBL" id="JARKHS020036743">
    <property type="protein sequence ID" value="KAK8755084.1"/>
    <property type="molecule type" value="Genomic_DNA"/>
</dbReference>